<protein>
    <submittedName>
        <fullName evidence="1">Uncharacterized protein</fullName>
    </submittedName>
</protein>
<reference evidence="1" key="1">
    <citation type="submission" date="2021-05" db="EMBL/GenBank/DDBJ databases">
        <authorList>
            <person name="Scholz U."/>
            <person name="Mascher M."/>
            <person name="Fiebig A."/>
        </authorList>
    </citation>
    <scope>NUCLEOTIDE SEQUENCE [LARGE SCALE GENOMIC DNA]</scope>
</reference>
<accession>A0ACD5V1F8</accession>
<evidence type="ECO:0000313" key="2">
    <source>
        <dbReference type="Proteomes" id="UP001732700"/>
    </source>
</evidence>
<name>A0ACD5V1F8_AVESA</name>
<sequence length="552" mass="63859">MLTMATDSAVSREVGVGQQKPLRDYTPSPWGKFFLNHIPCTPSQYKEMEDMARAKKEVVRKTILDVAASPDLATKLELVDTLQRIGVGYHYREEIGELLHDVHDDEDAKECDDLGVAALRFYLLRKQGYHVSPDVFLKFRDGHGNYESNDVKSLLTLYDAAHTRVHGEQILDDAIAFTRTRLRSIAEQGNLEPPLAEEVRCTLETSCFRRVERVEARRYISVYEKKATRDKTILELAKVDFNIIQTIYCQELKALTIWWEDFKSRTGLQFARDRIVEMHFWMLGVLYEPQHSCSRVMITKLVMFVSLCDDLFDNYSTTEESNMFTAAMDRWEKQAAEKFPAYLKAIYVNILDTTDGIVEELKRQKNKYAELVRKLVINMVKCYHAEVKWRDEHYVPATIEEHLEVSLRSSACMHIISLTFIMFGDITTMEAIEWASTYPKIVRGVCIIGRIGNDMVSNEREQGSEHVSSTVETCMKEHGITTEQAHVKLKAIIEEAWMDITMEYLEHKHPILLLEKAIDLARTMDFMYKHEDAYTLSYSLKSTLDSLFVNFV</sequence>
<proteinExistence type="predicted"/>
<dbReference type="Proteomes" id="UP001732700">
    <property type="component" value="Chromosome 2D"/>
</dbReference>
<reference evidence="1" key="2">
    <citation type="submission" date="2025-09" db="UniProtKB">
        <authorList>
            <consortium name="EnsemblPlants"/>
        </authorList>
    </citation>
    <scope>IDENTIFICATION</scope>
</reference>
<keyword evidence="2" id="KW-1185">Reference proteome</keyword>
<evidence type="ECO:0000313" key="1">
    <source>
        <dbReference type="EnsemblPlants" id="AVESA.00010b.r2.2DG0364080.1.CDS"/>
    </source>
</evidence>
<dbReference type="EnsemblPlants" id="AVESA.00010b.r2.2DG0364080.1">
    <property type="protein sequence ID" value="AVESA.00010b.r2.2DG0364080.1.CDS"/>
    <property type="gene ID" value="AVESA.00010b.r2.2DG0364080"/>
</dbReference>
<organism evidence="1 2">
    <name type="scientific">Avena sativa</name>
    <name type="common">Oat</name>
    <dbReference type="NCBI Taxonomy" id="4498"/>
    <lineage>
        <taxon>Eukaryota</taxon>
        <taxon>Viridiplantae</taxon>
        <taxon>Streptophyta</taxon>
        <taxon>Embryophyta</taxon>
        <taxon>Tracheophyta</taxon>
        <taxon>Spermatophyta</taxon>
        <taxon>Magnoliopsida</taxon>
        <taxon>Liliopsida</taxon>
        <taxon>Poales</taxon>
        <taxon>Poaceae</taxon>
        <taxon>BOP clade</taxon>
        <taxon>Pooideae</taxon>
        <taxon>Poodae</taxon>
        <taxon>Poeae</taxon>
        <taxon>Poeae Chloroplast Group 1 (Aveneae type)</taxon>
        <taxon>Aveninae</taxon>
        <taxon>Avena</taxon>
    </lineage>
</organism>